<proteinExistence type="predicted"/>
<name>A0A1F6DKC3_9BACT</name>
<dbReference type="PANTHER" id="PTHR33993">
    <property type="entry name" value="GLYOXALASE-RELATED"/>
    <property type="match status" value="1"/>
</dbReference>
<dbReference type="CDD" id="cd07247">
    <property type="entry name" value="SgaA_N_like"/>
    <property type="match status" value="1"/>
</dbReference>
<dbReference type="InterPro" id="IPR037523">
    <property type="entry name" value="VOC_core"/>
</dbReference>
<dbReference type="SUPFAM" id="SSF54593">
    <property type="entry name" value="Glyoxalase/Bleomycin resistance protein/Dihydroxybiphenyl dioxygenase"/>
    <property type="match status" value="1"/>
</dbReference>
<dbReference type="EMBL" id="MFLE01000014">
    <property type="protein sequence ID" value="OGG61836.1"/>
    <property type="molecule type" value="Genomic_DNA"/>
</dbReference>
<dbReference type="PANTHER" id="PTHR33993:SF2">
    <property type="entry name" value="VOC DOMAIN-CONTAINING PROTEIN"/>
    <property type="match status" value="1"/>
</dbReference>
<reference evidence="2 3" key="1">
    <citation type="journal article" date="2016" name="Nat. Commun.">
        <title>Thousands of microbial genomes shed light on interconnected biogeochemical processes in an aquifer system.</title>
        <authorList>
            <person name="Anantharaman K."/>
            <person name="Brown C.T."/>
            <person name="Hug L.A."/>
            <person name="Sharon I."/>
            <person name="Castelle C.J."/>
            <person name="Probst A.J."/>
            <person name="Thomas B.C."/>
            <person name="Singh A."/>
            <person name="Wilkins M.J."/>
            <person name="Karaoz U."/>
            <person name="Brodie E.L."/>
            <person name="Williams K.H."/>
            <person name="Hubbard S.S."/>
            <person name="Banfield J.F."/>
        </authorList>
    </citation>
    <scope>NUCLEOTIDE SEQUENCE [LARGE SCALE GENOMIC DNA]</scope>
</reference>
<dbReference type="InterPro" id="IPR052164">
    <property type="entry name" value="Anthracycline_SecMetBiosynth"/>
</dbReference>
<evidence type="ECO:0000259" key="1">
    <source>
        <dbReference type="PROSITE" id="PS51819"/>
    </source>
</evidence>
<evidence type="ECO:0000313" key="2">
    <source>
        <dbReference type="EMBL" id="OGG61836.1"/>
    </source>
</evidence>
<comment type="caution">
    <text evidence="2">The sequence shown here is derived from an EMBL/GenBank/DDBJ whole genome shotgun (WGS) entry which is preliminary data.</text>
</comment>
<feature type="domain" description="VOC" evidence="1">
    <location>
        <begin position="3"/>
        <end position="126"/>
    </location>
</feature>
<dbReference type="InterPro" id="IPR029068">
    <property type="entry name" value="Glyas_Bleomycin-R_OHBP_Dase"/>
</dbReference>
<gene>
    <name evidence="2" type="ORF">A3C87_00360</name>
</gene>
<dbReference type="AlphaFoldDB" id="A0A1F6DKC3"/>
<evidence type="ECO:0000313" key="3">
    <source>
        <dbReference type="Proteomes" id="UP000176511"/>
    </source>
</evidence>
<dbReference type="Pfam" id="PF00903">
    <property type="entry name" value="Glyoxalase"/>
    <property type="match status" value="1"/>
</dbReference>
<dbReference type="Proteomes" id="UP000176511">
    <property type="component" value="Unassembled WGS sequence"/>
</dbReference>
<dbReference type="Gene3D" id="3.10.180.10">
    <property type="entry name" value="2,3-Dihydroxybiphenyl 1,2-Dioxygenase, domain 1"/>
    <property type="match status" value="1"/>
</dbReference>
<sequence>MNKVVHFEIPSDDRGRVKKFYGEVFGWDIADMPYNGDEVYTTATTSPVDENWMHKEKGAINGALVDRNDTVSTPIVTIEVESIDEHIKKIEAAGGTVVTPKGAVEGMGFYAYFKDSEGNVMGLWENLKK</sequence>
<protein>
    <submittedName>
        <fullName evidence="2">Glyoxalase</fullName>
    </submittedName>
</protein>
<dbReference type="PROSITE" id="PS51819">
    <property type="entry name" value="VOC"/>
    <property type="match status" value="1"/>
</dbReference>
<accession>A0A1F6DKC3</accession>
<dbReference type="InterPro" id="IPR004360">
    <property type="entry name" value="Glyas_Fos-R_dOase_dom"/>
</dbReference>
<dbReference type="STRING" id="1798491.A3C87_00360"/>
<organism evidence="2 3">
    <name type="scientific">Candidatus Kaiserbacteria bacterium RIFCSPHIGHO2_02_FULL_49_34</name>
    <dbReference type="NCBI Taxonomy" id="1798491"/>
    <lineage>
        <taxon>Bacteria</taxon>
        <taxon>Candidatus Kaiseribacteriota</taxon>
    </lineage>
</organism>